<gene>
    <name evidence="3" type="ORF">CYMTET_50244</name>
</gene>
<dbReference type="InterPro" id="IPR001623">
    <property type="entry name" value="DnaJ_domain"/>
</dbReference>
<feature type="region of interest" description="Disordered" evidence="1">
    <location>
        <begin position="79"/>
        <end position="507"/>
    </location>
</feature>
<accession>A0AAE0BNJ0</accession>
<dbReference type="Proteomes" id="UP001190700">
    <property type="component" value="Unassembled WGS sequence"/>
</dbReference>
<dbReference type="CDD" id="cd06257">
    <property type="entry name" value="DnaJ"/>
    <property type="match status" value="1"/>
</dbReference>
<feature type="compositionally biased region" description="Polar residues" evidence="1">
    <location>
        <begin position="187"/>
        <end position="202"/>
    </location>
</feature>
<keyword evidence="4" id="KW-1185">Reference proteome</keyword>
<dbReference type="Gene3D" id="1.10.287.110">
    <property type="entry name" value="DnaJ domain"/>
    <property type="match status" value="1"/>
</dbReference>
<feature type="compositionally biased region" description="Polar residues" evidence="1">
    <location>
        <begin position="307"/>
        <end position="318"/>
    </location>
</feature>
<evidence type="ECO:0000256" key="1">
    <source>
        <dbReference type="SAM" id="MobiDB-lite"/>
    </source>
</evidence>
<sequence length="592" mass="60572">SMAAQATVSMAAQAASGAWMRLCGGFAGAGSVAALLRFVNSIVGCLTPFASSHPLRSPSSLPRGSMTPREALAVEVEGDGAVMTQQDEKRSLRPEGSQPAPKEEEVSPSSVLNAVCEEAEPMEVRPQTAALPKPGGAGDVNAVGKVIGDATGSSGVKPHNSDAEDSAAGGSQPDTPLEASADEKHIQGSTSPGQPALSSQQPGGKATPAPNAEGSTASPPPCAGTTAGTPAVDQWGFSAPSPTRHEPFISSYSYANGRPPAPDAGADAGQDTSHSHVKHSPDAPNRGADAGRDTSYSYVKPSAAAASESNTGRDTSYSYVKPSAASASESNTGRDTSYSYVKPSTSSTSSSSYSGANPSSRRESVRPAGAGGAEGAERGAAANNKAHRSSSGASKSSSYSYTNPPYRGAGAGPGKMGQKTGSNNQKTGSANNQRSQSAGRQRPTTEGDMSWPRSESSFTSRQRASSTGRERPSSTRASSKPAGSAPQRAGMFSTKPGKPAAAPPTARERLKAQVALELQKTADGKNLSGLLRELGVPLPGGPQPPVSEIKKAYKRAALKFHPDRHVQSDLRVQVHAEEAWSLISAKYTAMFG</sequence>
<comment type="caution">
    <text evidence="3">The sequence shown here is derived from an EMBL/GenBank/DDBJ whole genome shotgun (WGS) entry which is preliminary data.</text>
</comment>
<feature type="domain" description="J" evidence="2">
    <location>
        <begin position="529"/>
        <end position="592"/>
    </location>
</feature>
<protein>
    <recommendedName>
        <fullName evidence="2">J domain-containing protein</fullName>
    </recommendedName>
</protein>
<organism evidence="3 4">
    <name type="scientific">Cymbomonas tetramitiformis</name>
    <dbReference type="NCBI Taxonomy" id="36881"/>
    <lineage>
        <taxon>Eukaryota</taxon>
        <taxon>Viridiplantae</taxon>
        <taxon>Chlorophyta</taxon>
        <taxon>Pyramimonadophyceae</taxon>
        <taxon>Pyramimonadales</taxon>
        <taxon>Pyramimonadaceae</taxon>
        <taxon>Cymbomonas</taxon>
    </lineage>
</organism>
<name>A0AAE0BNJ0_9CHLO</name>
<feature type="compositionally biased region" description="Low complexity" evidence="1">
    <location>
        <begin position="336"/>
        <end position="359"/>
    </location>
</feature>
<dbReference type="EMBL" id="LGRX02033802">
    <property type="protein sequence ID" value="KAK3239848.1"/>
    <property type="molecule type" value="Genomic_DNA"/>
</dbReference>
<feature type="compositionally biased region" description="Polar residues" evidence="1">
    <location>
        <begin position="325"/>
        <end position="335"/>
    </location>
</feature>
<evidence type="ECO:0000259" key="2">
    <source>
        <dbReference type="PROSITE" id="PS50076"/>
    </source>
</evidence>
<dbReference type="PROSITE" id="PS50076">
    <property type="entry name" value="DNAJ_2"/>
    <property type="match status" value="1"/>
</dbReference>
<evidence type="ECO:0000313" key="4">
    <source>
        <dbReference type="Proteomes" id="UP001190700"/>
    </source>
</evidence>
<feature type="compositionally biased region" description="Low complexity" evidence="1">
    <location>
        <begin position="255"/>
        <end position="271"/>
    </location>
</feature>
<feature type="compositionally biased region" description="Low complexity" evidence="1">
    <location>
        <begin position="389"/>
        <end position="400"/>
    </location>
</feature>
<dbReference type="PANTHER" id="PTHR36335">
    <property type="entry name" value="CHAPERONE DNAJ-DOMAIN SUPERFAMILY PROTEIN"/>
    <property type="match status" value="1"/>
</dbReference>
<dbReference type="SUPFAM" id="SSF46565">
    <property type="entry name" value="Chaperone J-domain"/>
    <property type="match status" value="1"/>
</dbReference>
<feature type="compositionally biased region" description="Polar residues" evidence="1">
    <location>
        <begin position="419"/>
        <end position="444"/>
    </location>
</feature>
<proteinExistence type="predicted"/>
<feature type="compositionally biased region" description="Low complexity" evidence="1">
    <location>
        <begin position="494"/>
        <end position="505"/>
    </location>
</feature>
<reference evidence="3 4" key="1">
    <citation type="journal article" date="2015" name="Genome Biol. Evol.">
        <title>Comparative Genomics of a Bacterivorous Green Alga Reveals Evolutionary Causalities and Consequences of Phago-Mixotrophic Mode of Nutrition.</title>
        <authorList>
            <person name="Burns J.A."/>
            <person name="Paasch A."/>
            <person name="Narechania A."/>
            <person name="Kim E."/>
        </authorList>
    </citation>
    <scope>NUCLEOTIDE SEQUENCE [LARGE SCALE GENOMIC DNA]</scope>
    <source>
        <strain evidence="3 4">PLY_AMNH</strain>
    </source>
</reference>
<dbReference type="InterPro" id="IPR036869">
    <property type="entry name" value="J_dom_sf"/>
</dbReference>
<feature type="compositionally biased region" description="Polar residues" evidence="1">
    <location>
        <begin position="453"/>
        <end position="467"/>
    </location>
</feature>
<feature type="non-terminal residue" evidence="3">
    <location>
        <position position="1"/>
    </location>
</feature>
<evidence type="ECO:0000313" key="3">
    <source>
        <dbReference type="EMBL" id="KAK3239848.1"/>
    </source>
</evidence>
<dbReference type="PANTHER" id="PTHR36335:SF1">
    <property type="entry name" value="CHAPERONE DNAJ-DOMAIN SUPERFAMILY PROTEIN"/>
    <property type="match status" value="1"/>
</dbReference>
<dbReference type="AlphaFoldDB" id="A0AAE0BNJ0"/>